<feature type="domain" description="Acyltransferase 3" evidence="2">
    <location>
        <begin position="1"/>
        <end position="167"/>
    </location>
</feature>
<dbReference type="InterPro" id="IPR050623">
    <property type="entry name" value="Glucan_succinyl_AcylTrfase"/>
</dbReference>
<evidence type="ECO:0000313" key="3">
    <source>
        <dbReference type="EMBL" id="SUP83943.1"/>
    </source>
</evidence>
<name>A0A380QAU8_YERPU</name>
<dbReference type="EMBL" id="UHJC01000001">
    <property type="protein sequence ID" value="SUP83943.1"/>
    <property type="molecule type" value="Genomic_DNA"/>
</dbReference>
<gene>
    <name evidence="3" type="primary">mdoC</name>
    <name evidence="3" type="ORF">NCTC8580_02798</name>
</gene>
<feature type="transmembrane region" description="Helical" evidence="1">
    <location>
        <begin position="118"/>
        <end position="139"/>
    </location>
</feature>
<keyword evidence="1" id="KW-0812">Transmembrane</keyword>
<keyword evidence="1" id="KW-1133">Transmembrane helix</keyword>
<sequence length="217" mass="26425">MQVFFVISGYFSFMLYQRYDRCYWLKVRLGRVVIPLLSAIPLITLPQLFLLKNYTQKLQDWHLFTIYQKINIAIWEVISHLWFLLTLALLTGICFYWFKKIKNNASTNSFFVNKINNIGKVSLLLLLYVLGYSMIRKMLFILNREILFNSVFNFFSWKHYFIYLFLFSVLTALFIHKLNRYLLYFHLALFWHHYCYFSLTTQTNTLILLIFFPLNWM</sequence>
<dbReference type="AlphaFoldDB" id="A0A380QAU8"/>
<proteinExistence type="predicted"/>
<evidence type="ECO:0000259" key="2">
    <source>
        <dbReference type="Pfam" id="PF01757"/>
    </source>
</evidence>
<feature type="transmembrane region" description="Helical" evidence="1">
    <location>
        <begin position="160"/>
        <end position="178"/>
    </location>
</feature>
<organism evidence="3 4">
    <name type="scientific">Yersinia pseudotuberculosis</name>
    <dbReference type="NCBI Taxonomy" id="633"/>
    <lineage>
        <taxon>Bacteria</taxon>
        <taxon>Pseudomonadati</taxon>
        <taxon>Pseudomonadota</taxon>
        <taxon>Gammaproteobacteria</taxon>
        <taxon>Enterobacterales</taxon>
        <taxon>Yersiniaceae</taxon>
        <taxon>Yersinia</taxon>
    </lineage>
</organism>
<feature type="transmembrane region" description="Helical" evidence="1">
    <location>
        <begin position="32"/>
        <end position="51"/>
    </location>
</feature>
<dbReference type="InterPro" id="IPR002656">
    <property type="entry name" value="Acyl_transf_3_dom"/>
</dbReference>
<dbReference type="EC" id="2.1.-.-" evidence="3"/>
<feature type="transmembrane region" description="Helical" evidence="1">
    <location>
        <begin position="190"/>
        <end position="212"/>
    </location>
</feature>
<evidence type="ECO:0000256" key="1">
    <source>
        <dbReference type="SAM" id="Phobius"/>
    </source>
</evidence>
<dbReference type="Proteomes" id="UP000255087">
    <property type="component" value="Unassembled WGS sequence"/>
</dbReference>
<dbReference type="PANTHER" id="PTHR36927:SF3">
    <property type="entry name" value="GLUCANS BIOSYNTHESIS PROTEIN C"/>
    <property type="match status" value="1"/>
</dbReference>
<dbReference type="PANTHER" id="PTHR36927">
    <property type="entry name" value="BLR4337 PROTEIN"/>
    <property type="match status" value="1"/>
</dbReference>
<keyword evidence="3" id="KW-0808">Transferase</keyword>
<dbReference type="GO" id="GO:0016747">
    <property type="term" value="F:acyltransferase activity, transferring groups other than amino-acyl groups"/>
    <property type="evidence" value="ECO:0007669"/>
    <property type="project" value="InterPro"/>
</dbReference>
<keyword evidence="1" id="KW-0472">Membrane</keyword>
<accession>A0A380QAU8</accession>
<evidence type="ECO:0000313" key="4">
    <source>
        <dbReference type="Proteomes" id="UP000255087"/>
    </source>
</evidence>
<protein>
    <submittedName>
        <fullName evidence="3">Osmoregulated periplasmic glucan biosynthetic protein</fullName>
        <ecNumber evidence="3">2.1.-.-</ecNumber>
    </submittedName>
</protein>
<reference evidence="3 4" key="1">
    <citation type="submission" date="2018-06" db="EMBL/GenBank/DDBJ databases">
        <authorList>
            <consortium name="Pathogen Informatics"/>
            <person name="Doyle S."/>
        </authorList>
    </citation>
    <scope>NUCLEOTIDE SEQUENCE [LARGE SCALE GENOMIC DNA]</scope>
    <source>
        <strain evidence="3 4">NCTC8580</strain>
    </source>
</reference>
<feature type="transmembrane region" description="Helical" evidence="1">
    <location>
        <begin position="72"/>
        <end position="98"/>
    </location>
</feature>
<dbReference type="Pfam" id="PF01757">
    <property type="entry name" value="Acyl_transf_3"/>
    <property type="match status" value="1"/>
</dbReference>